<protein>
    <recommendedName>
        <fullName evidence="3">histidine kinase</fullName>
        <ecNumber evidence="3">2.7.13.3</ecNumber>
    </recommendedName>
</protein>
<evidence type="ECO:0000313" key="12">
    <source>
        <dbReference type="Proteomes" id="UP001299608"/>
    </source>
</evidence>
<dbReference type="RefSeq" id="WP_238053325.1">
    <property type="nucleotide sequence ID" value="NZ_JAKNGE010000001.1"/>
</dbReference>
<dbReference type="InterPro" id="IPR003594">
    <property type="entry name" value="HATPase_dom"/>
</dbReference>
<dbReference type="EMBL" id="JAKNGE010000001">
    <property type="protein sequence ID" value="MCG4743952.1"/>
    <property type="molecule type" value="Genomic_DNA"/>
</dbReference>
<dbReference type="PANTHER" id="PTHR34220">
    <property type="entry name" value="SENSOR HISTIDINE KINASE YPDA"/>
    <property type="match status" value="1"/>
</dbReference>
<evidence type="ECO:0000256" key="6">
    <source>
        <dbReference type="ARBA" id="ARBA00022777"/>
    </source>
</evidence>
<dbReference type="PANTHER" id="PTHR34220:SF7">
    <property type="entry name" value="SENSOR HISTIDINE KINASE YPDA"/>
    <property type="match status" value="1"/>
</dbReference>
<evidence type="ECO:0000256" key="7">
    <source>
        <dbReference type="ARBA" id="ARBA00023012"/>
    </source>
</evidence>
<dbReference type="Gene3D" id="6.10.340.10">
    <property type="match status" value="1"/>
</dbReference>
<evidence type="ECO:0000256" key="8">
    <source>
        <dbReference type="SAM" id="Phobius"/>
    </source>
</evidence>
<dbReference type="InterPro" id="IPR005467">
    <property type="entry name" value="His_kinase_dom"/>
</dbReference>
<reference evidence="11" key="1">
    <citation type="submission" date="2022-01" db="EMBL/GenBank/DDBJ databases">
        <title>Collection of gut derived symbiotic bacterial strains cultured from healthy donors.</title>
        <authorList>
            <person name="Lin H."/>
            <person name="Kohout C."/>
            <person name="Waligurski E."/>
            <person name="Pamer E.G."/>
        </authorList>
    </citation>
    <scope>NUCLEOTIDE SEQUENCE</scope>
    <source>
        <strain evidence="11">DFI.6.55</strain>
    </source>
</reference>
<evidence type="ECO:0000256" key="1">
    <source>
        <dbReference type="ARBA" id="ARBA00000085"/>
    </source>
</evidence>
<dbReference type="InterPro" id="IPR003660">
    <property type="entry name" value="HAMP_dom"/>
</dbReference>
<dbReference type="Gene3D" id="3.30.565.10">
    <property type="entry name" value="Histidine kinase-like ATPase, C-terminal domain"/>
    <property type="match status" value="1"/>
</dbReference>
<keyword evidence="4" id="KW-0597">Phosphoprotein</keyword>
<organism evidence="11 12">
    <name type="scientific">Enterocloster aldenensis</name>
    <dbReference type="NCBI Taxonomy" id="358742"/>
    <lineage>
        <taxon>Bacteria</taxon>
        <taxon>Bacillati</taxon>
        <taxon>Bacillota</taxon>
        <taxon>Clostridia</taxon>
        <taxon>Lachnospirales</taxon>
        <taxon>Lachnospiraceae</taxon>
        <taxon>Enterocloster</taxon>
    </lineage>
</organism>
<dbReference type="InterPro" id="IPR010559">
    <property type="entry name" value="Sig_transdc_His_kin_internal"/>
</dbReference>
<comment type="subcellular location">
    <subcellularLocation>
        <location evidence="2">Membrane</location>
    </subcellularLocation>
</comment>
<keyword evidence="8" id="KW-0812">Transmembrane</keyword>
<evidence type="ECO:0000313" key="11">
    <source>
        <dbReference type="EMBL" id="MCG4743952.1"/>
    </source>
</evidence>
<evidence type="ECO:0000256" key="4">
    <source>
        <dbReference type="ARBA" id="ARBA00022553"/>
    </source>
</evidence>
<dbReference type="SMART" id="SM00304">
    <property type="entry name" value="HAMP"/>
    <property type="match status" value="1"/>
</dbReference>
<dbReference type="EC" id="2.7.13.3" evidence="3"/>
<feature type="domain" description="Histidine kinase" evidence="9">
    <location>
        <begin position="384"/>
        <end position="488"/>
    </location>
</feature>
<evidence type="ECO:0000256" key="2">
    <source>
        <dbReference type="ARBA" id="ARBA00004370"/>
    </source>
</evidence>
<sequence length="492" mass="56506">MRKRLKELLISTRMRVLIFLVLNVALFVFSNVYSIMHGLKYEEKFDDVLTKYYTINSFMTTYSNNTSLLELYFSDKSEAYWLNYVNNDAKVKQLLKQMVSDAKSMPVDSFLLIQSIKNTYGNYDDLVHSPVDPNQEIRRLLMIKQASNLIMEYTGELLETSLSYGTQAHEKMKGNMIMEQRIALVMMLVVAEICIASAGYMIKRVLDPIGKLSDSVDEIARENFDIEDLPEENADEIGRLNRAVNEMKRVMNRIIFELNEKQVMNQKLHQQKIRIMNSEKMLGEARFSFLQSQINPHFLFNTLNTISGTARMEQAKVTDELIRSLSKLFRYTLDNKAQTVLLSQELSVIKSFIYIEKKRFGERLRYFLKVSVEPGCYYIPPFTLQPMVENSIRHGILVQENGGFIAVCILERDEKLIIKIIDNGVGMSRNMVQRLTAGKGGSGKPGGSGIGLVNVLERLRFIYPGCSIRIISRISRGTCIEIKLPLEECRHA</sequence>
<proteinExistence type="predicted"/>
<dbReference type="GO" id="GO:0016020">
    <property type="term" value="C:membrane"/>
    <property type="evidence" value="ECO:0007669"/>
    <property type="project" value="UniProtKB-SubCell"/>
</dbReference>
<dbReference type="AlphaFoldDB" id="A0AAW5BRS7"/>
<keyword evidence="5" id="KW-0808">Transferase</keyword>
<keyword evidence="6 11" id="KW-0418">Kinase</keyword>
<keyword evidence="8" id="KW-0472">Membrane</keyword>
<accession>A0AAW5BRS7</accession>
<dbReference type="CDD" id="cd06225">
    <property type="entry name" value="HAMP"/>
    <property type="match status" value="1"/>
</dbReference>
<dbReference type="InterPro" id="IPR036890">
    <property type="entry name" value="HATPase_C_sf"/>
</dbReference>
<dbReference type="Pfam" id="PF02518">
    <property type="entry name" value="HATPase_c"/>
    <property type="match status" value="1"/>
</dbReference>
<evidence type="ECO:0000259" key="10">
    <source>
        <dbReference type="PROSITE" id="PS50885"/>
    </source>
</evidence>
<dbReference type="Pfam" id="PF06580">
    <property type="entry name" value="His_kinase"/>
    <property type="match status" value="1"/>
</dbReference>
<dbReference type="SUPFAM" id="SSF55874">
    <property type="entry name" value="ATPase domain of HSP90 chaperone/DNA topoisomerase II/histidine kinase"/>
    <property type="match status" value="1"/>
</dbReference>
<name>A0AAW5BRS7_9FIRM</name>
<keyword evidence="8" id="KW-1133">Transmembrane helix</keyword>
<dbReference type="Pfam" id="PF00672">
    <property type="entry name" value="HAMP"/>
    <property type="match status" value="1"/>
</dbReference>
<feature type="transmembrane region" description="Helical" evidence="8">
    <location>
        <begin position="16"/>
        <end position="36"/>
    </location>
</feature>
<keyword evidence="7" id="KW-0902">Two-component regulatory system</keyword>
<feature type="domain" description="HAMP" evidence="10">
    <location>
        <begin position="203"/>
        <end position="256"/>
    </location>
</feature>
<dbReference type="PROSITE" id="PS50885">
    <property type="entry name" value="HAMP"/>
    <property type="match status" value="1"/>
</dbReference>
<dbReference type="SUPFAM" id="SSF158472">
    <property type="entry name" value="HAMP domain-like"/>
    <property type="match status" value="1"/>
</dbReference>
<evidence type="ECO:0000256" key="3">
    <source>
        <dbReference type="ARBA" id="ARBA00012438"/>
    </source>
</evidence>
<evidence type="ECO:0000259" key="9">
    <source>
        <dbReference type="PROSITE" id="PS50109"/>
    </source>
</evidence>
<dbReference type="InterPro" id="IPR050640">
    <property type="entry name" value="Bact_2-comp_sensor_kinase"/>
</dbReference>
<comment type="catalytic activity">
    <reaction evidence="1">
        <text>ATP + protein L-histidine = ADP + protein N-phospho-L-histidine.</text>
        <dbReference type="EC" id="2.7.13.3"/>
    </reaction>
</comment>
<evidence type="ECO:0000256" key="5">
    <source>
        <dbReference type="ARBA" id="ARBA00022679"/>
    </source>
</evidence>
<dbReference type="PROSITE" id="PS50109">
    <property type="entry name" value="HIS_KIN"/>
    <property type="match status" value="1"/>
</dbReference>
<dbReference type="GO" id="GO:0000155">
    <property type="term" value="F:phosphorelay sensor kinase activity"/>
    <property type="evidence" value="ECO:0007669"/>
    <property type="project" value="InterPro"/>
</dbReference>
<comment type="caution">
    <text evidence="11">The sequence shown here is derived from an EMBL/GenBank/DDBJ whole genome shotgun (WGS) entry which is preliminary data.</text>
</comment>
<dbReference type="Proteomes" id="UP001299608">
    <property type="component" value="Unassembled WGS sequence"/>
</dbReference>
<gene>
    <name evidence="11" type="ORF">L0N08_00835</name>
</gene>